<comment type="caution">
    <text evidence="3">The sequence shown here is derived from an EMBL/GenBank/DDBJ whole genome shotgun (WGS) entry which is preliminary data.</text>
</comment>
<dbReference type="OrthoDB" id="10261753at2759"/>
<evidence type="ECO:0000256" key="1">
    <source>
        <dbReference type="ARBA" id="ARBA00034730"/>
    </source>
</evidence>
<feature type="region of interest" description="Disordered" evidence="2">
    <location>
        <begin position="290"/>
        <end position="350"/>
    </location>
</feature>
<dbReference type="GO" id="GO:0009966">
    <property type="term" value="P:regulation of signal transduction"/>
    <property type="evidence" value="ECO:0007669"/>
    <property type="project" value="InterPro"/>
</dbReference>
<dbReference type="Pfam" id="PF04177">
    <property type="entry name" value="TAP42"/>
    <property type="match status" value="1"/>
</dbReference>
<name>A0A8T0AAG2_SILME</name>
<organism evidence="3 4">
    <name type="scientific">Silurus meridionalis</name>
    <name type="common">Southern catfish</name>
    <name type="synonym">Silurus soldatovi meridionalis</name>
    <dbReference type="NCBI Taxonomy" id="175797"/>
    <lineage>
        <taxon>Eukaryota</taxon>
        <taxon>Metazoa</taxon>
        <taxon>Chordata</taxon>
        <taxon>Craniata</taxon>
        <taxon>Vertebrata</taxon>
        <taxon>Euteleostomi</taxon>
        <taxon>Actinopterygii</taxon>
        <taxon>Neopterygii</taxon>
        <taxon>Teleostei</taxon>
        <taxon>Ostariophysi</taxon>
        <taxon>Siluriformes</taxon>
        <taxon>Siluridae</taxon>
        <taxon>Silurus</taxon>
    </lineage>
</organism>
<dbReference type="GO" id="GO:0005829">
    <property type="term" value="C:cytosol"/>
    <property type="evidence" value="ECO:0007669"/>
    <property type="project" value="TreeGrafter"/>
</dbReference>
<dbReference type="Gene3D" id="1.25.40.540">
    <property type="entry name" value="TAP42-like family"/>
    <property type="match status" value="1"/>
</dbReference>
<dbReference type="AlphaFoldDB" id="A0A8T0AAG2"/>
<dbReference type="FunFam" id="1.25.40.540:FF:000003">
    <property type="entry name" value="Immunoglobulin (CD79A)-binding protein 1"/>
    <property type="match status" value="1"/>
</dbReference>
<feature type="region of interest" description="Disordered" evidence="2">
    <location>
        <begin position="135"/>
        <end position="161"/>
    </location>
</feature>
<keyword evidence="4" id="KW-1185">Reference proteome</keyword>
<reference evidence="3" key="1">
    <citation type="submission" date="2020-08" db="EMBL/GenBank/DDBJ databases">
        <title>Chromosome-level assembly of Southern catfish (Silurus meridionalis) provides insights into visual adaptation to the nocturnal and benthic lifestyles.</title>
        <authorList>
            <person name="Zhang Y."/>
            <person name="Wang D."/>
            <person name="Peng Z."/>
        </authorList>
    </citation>
    <scope>NUCLEOTIDE SEQUENCE</scope>
    <source>
        <strain evidence="3">SWU-2019-XX</strain>
        <tissue evidence="3">Muscle</tissue>
    </source>
</reference>
<feature type="compositionally biased region" description="Basic and acidic residues" evidence="2">
    <location>
        <begin position="308"/>
        <end position="317"/>
    </location>
</feature>
<dbReference type="InterPro" id="IPR038511">
    <property type="entry name" value="TAP42/TAP46-like_sf"/>
</dbReference>
<evidence type="ECO:0000313" key="3">
    <source>
        <dbReference type="EMBL" id="KAF7689035.1"/>
    </source>
</evidence>
<feature type="compositionally biased region" description="Basic and acidic residues" evidence="2">
    <location>
        <begin position="325"/>
        <end position="337"/>
    </location>
</feature>
<comment type="similarity">
    <text evidence="1">Belongs to the IGBP1/TAP42 family.</text>
</comment>
<dbReference type="PANTHER" id="PTHR10933:SF9">
    <property type="entry name" value="IMMUNOGLOBULIN-BINDING PROTEIN 1"/>
    <property type="match status" value="1"/>
</dbReference>
<dbReference type="EMBL" id="JABFDY010000025">
    <property type="protein sequence ID" value="KAF7689035.1"/>
    <property type="molecule type" value="Genomic_DNA"/>
</dbReference>
<evidence type="ECO:0000256" key="2">
    <source>
        <dbReference type="SAM" id="MobiDB-lite"/>
    </source>
</evidence>
<gene>
    <name evidence="3" type="ORF">HF521_013842</name>
</gene>
<dbReference type="InterPro" id="IPR007304">
    <property type="entry name" value="TAP46-like"/>
</dbReference>
<evidence type="ECO:0008006" key="5">
    <source>
        <dbReference type="Google" id="ProtNLM"/>
    </source>
</evidence>
<dbReference type="GO" id="GO:0035303">
    <property type="term" value="P:regulation of dephosphorylation"/>
    <property type="evidence" value="ECO:0007669"/>
    <property type="project" value="TreeGrafter"/>
</dbReference>
<sequence length="350" mass="40305">MASAEESVQAEGDEAQTPKLSEMLESGWRFYEQLEKSQEPLNSEGVQRNVTRAVQQLQQASRMLDKLHLFSHNEELDEISTADLKFVLLPALLAALVMKQGGVAQRLEHVQTARVHFLHFLRLCKDYNISSFHLPPDAQDTEEASPGAETDNLNPAHPPQPDLIAMATQRQAKIERYKQQKQVEQKLADLRLLVDGGSVDEEVMREFYLLQVRRWITVALEEIESIDQEVQILRRMPALTQAPRQKPRRAPMKPFILTKDAVQAKVFGEGYPSLPTMTVNEWYEQHRKKGCLPDQGIPQSTVDVDAEEREKEEKERKEEEDDDEALQKARDWDNWKDTHRRGYGNRQNMG</sequence>
<dbReference type="Proteomes" id="UP000606274">
    <property type="component" value="Unassembled WGS sequence"/>
</dbReference>
<accession>A0A8T0AAG2</accession>
<proteinExistence type="inferred from homology"/>
<dbReference type="GO" id="GO:0051721">
    <property type="term" value="F:protein phosphatase 2A binding"/>
    <property type="evidence" value="ECO:0007669"/>
    <property type="project" value="TreeGrafter"/>
</dbReference>
<evidence type="ECO:0000313" key="4">
    <source>
        <dbReference type="Proteomes" id="UP000606274"/>
    </source>
</evidence>
<protein>
    <recommendedName>
        <fullName evidence="5">Immunoglobulin (CD79A) binding protein 1</fullName>
    </recommendedName>
</protein>
<dbReference type="PANTHER" id="PTHR10933">
    <property type="entry name" value="IMMUNOGLOBULIN-BINDING PROTEIN 1"/>
    <property type="match status" value="1"/>
</dbReference>